<evidence type="ECO:0000313" key="2">
    <source>
        <dbReference type="EMBL" id="MCM1991025.1"/>
    </source>
</evidence>
<dbReference type="Pfam" id="PF01471">
    <property type="entry name" value="PG_binding_1"/>
    <property type="match status" value="1"/>
</dbReference>
<dbReference type="Proteomes" id="UP001056429">
    <property type="component" value="Unassembled WGS sequence"/>
</dbReference>
<dbReference type="RefSeq" id="WP_250860134.1">
    <property type="nucleotide sequence ID" value="NZ_JAGSOJ010000003.1"/>
</dbReference>
<evidence type="ECO:0000313" key="3">
    <source>
        <dbReference type="Proteomes" id="UP001056429"/>
    </source>
</evidence>
<reference evidence="2" key="2">
    <citation type="submission" date="2021-04" db="EMBL/GenBank/DDBJ databases">
        <authorList>
            <person name="Dong X."/>
        </authorList>
    </citation>
    <scope>NUCLEOTIDE SEQUENCE</scope>
    <source>
        <strain evidence="2">ZWT</strain>
    </source>
</reference>
<accession>A0A9J6P4K8</accession>
<dbReference type="AlphaFoldDB" id="A0A9J6P4K8"/>
<proteinExistence type="predicted"/>
<organism evidence="2 3">
    <name type="scientific">Oceanirhabdus seepicola</name>
    <dbReference type="NCBI Taxonomy" id="2828781"/>
    <lineage>
        <taxon>Bacteria</taxon>
        <taxon>Bacillati</taxon>
        <taxon>Bacillota</taxon>
        <taxon>Clostridia</taxon>
        <taxon>Eubacteriales</taxon>
        <taxon>Clostridiaceae</taxon>
        <taxon>Oceanirhabdus</taxon>
    </lineage>
</organism>
<sequence length="92" mass="10747">MKIKSKLRVEAMELLFRGRKFYRELSYKKGGKLMKGSDVEEVQKSLNKKGYKCKIDSIYGVETQEAIKKFQYNNCIKVDGIVGKITWKTLFN</sequence>
<feature type="domain" description="Peptidoglycan binding-like" evidence="1">
    <location>
        <begin position="36"/>
        <end position="90"/>
    </location>
</feature>
<dbReference type="InterPro" id="IPR036365">
    <property type="entry name" value="PGBD-like_sf"/>
</dbReference>
<protein>
    <submittedName>
        <fullName evidence="2">Peptidoglycan-binding protein</fullName>
    </submittedName>
</protein>
<dbReference type="SUPFAM" id="SSF47090">
    <property type="entry name" value="PGBD-like"/>
    <property type="match status" value="1"/>
</dbReference>
<dbReference type="InterPro" id="IPR002477">
    <property type="entry name" value="Peptidoglycan-bd-like"/>
</dbReference>
<keyword evidence="3" id="KW-1185">Reference proteome</keyword>
<evidence type="ECO:0000259" key="1">
    <source>
        <dbReference type="Pfam" id="PF01471"/>
    </source>
</evidence>
<dbReference type="Gene3D" id="1.10.101.10">
    <property type="entry name" value="PGBD-like superfamily/PGBD"/>
    <property type="match status" value="1"/>
</dbReference>
<dbReference type="EMBL" id="JAGSOJ010000003">
    <property type="protein sequence ID" value="MCM1991025.1"/>
    <property type="molecule type" value="Genomic_DNA"/>
</dbReference>
<gene>
    <name evidence="2" type="ORF">KDK92_14935</name>
</gene>
<dbReference type="InterPro" id="IPR036366">
    <property type="entry name" value="PGBDSf"/>
</dbReference>
<comment type="caution">
    <text evidence="2">The sequence shown here is derived from an EMBL/GenBank/DDBJ whole genome shotgun (WGS) entry which is preliminary data.</text>
</comment>
<name>A0A9J6P4K8_9CLOT</name>
<reference evidence="2" key="1">
    <citation type="journal article" date="2021" name="mSystems">
        <title>Bacteria and Archaea Synergistically Convert Glycine Betaine to Biogenic Methane in the Formosa Cold Seep of the South China Sea.</title>
        <authorList>
            <person name="Li L."/>
            <person name="Zhang W."/>
            <person name="Zhang S."/>
            <person name="Song L."/>
            <person name="Sun Q."/>
            <person name="Zhang H."/>
            <person name="Xiang H."/>
            <person name="Dong X."/>
        </authorList>
    </citation>
    <scope>NUCLEOTIDE SEQUENCE</scope>
    <source>
        <strain evidence="2">ZWT</strain>
    </source>
</reference>